<gene>
    <name evidence="1" type="ORF">CLOSTMETH_01284</name>
</gene>
<dbReference type="HOGENOM" id="CLU_184401_0_0_9"/>
<evidence type="ECO:0000313" key="1">
    <source>
        <dbReference type="EMBL" id="EEG30977.1"/>
    </source>
</evidence>
<accession>C0EBR6</accession>
<reference evidence="1 2" key="2">
    <citation type="submission" date="2009-02" db="EMBL/GenBank/DDBJ databases">
        <title>Draft genome sequence of Clostridium methylpentosum (DSM 5476).</title>
        <authorList>
            <person name="Sudarsanam P."/>
            <person name="Ley R."/>
            <person name="Guruge J."/>
            <person name="Turnbaugh P.J."/>
            <person name="Mahowald M."/>
            <person name="Liep D."/>
            <person name="Gordon J."/>
        </authorList>
    </citation>
    <scope>NUCLEOTIDE SEQUENCE [LARGE SCALE GENOMIC DNA]</scope>
    <source>
        <strain evidence="1 2">DSM 5476</strain>
    </source>
</reference>
<name>C0EBR6_9FIRM</name>
<evidence type="ECO:0000313" key="2">
    <source>
        <dbReference type="Proteomes" id="UP000003340"/>
    </source>
</evidence>
<proteinExistence type="predicted"/>
<dbReference type="STRING" id="537013.CLOSTMETH_01284"/>
<dbReference type="AlphaFoldDB" id="C0EBR6"/>
<dbReference type="eggNOG" id="ENOG5033ACP">
    <property type="taxonomic scope" value="Bacteria"/>
</dbReference>
<dbReference type="Proteomes" id="UP000003340">
    <property type="component" value="Unassembled WGS sequence"/>
</dbReference>
<organism evidence="1 2">
    <name type="scientific">[Clostridium] methylpentosum DSM 5476</name>
    <dbReference type="NCBI Taxonomy" id="537013"/>
    <lineage>
        <taxon>Bacteria</taxon>
        <taxon>Bacillati</taxon>
        <taxon>Bacillota</taxon>
        <taxon>Clostridia</taxon>
        <taxon>Eubacteriales</taxon>
        <taxon>Oscillospiraceae</taxon>
        <taxon>Oscillospiraceae incertae sedis</taxon>
    </lineage>
</organism>
<comment type="caution">
    <text evidence="1">The sequence shown here is derived from an EMBL/GenBank/DDBJ whole genome shotgun (WGS) entry which is preliminary data.</text>
</comment>
<dbReference type="EMBL" id="ACEC01000045">
    <property type="protein sequence ID" value="EEG30977.1"/>
    <property type="molecule type" value="Genomic_DNA"/>
</dbReference>
<reference evidence="1 2" key="1">
    <citation type="submission" date="2009-01" db="EMBL/GenBank/DDBJ databases">
        <authorList>
            <person name="Fulton L."/>
            <person name="Clifton S."/>
            <person name="Fulton B."/>
            <person name="Xu J."/>
            <person name="Minx P."/>
            <person name="Pepin K.H."/>
            <person name="Johnson M."/>
            <person name="Bhonagiri V."/>
            <person name="Nash W.E."/>
            <person name="Mardis E.R."/>
            <person name="Wilson R.K."/>
        </authorList>
    </citation>
    <scope>NUCLEOTIDE SEQUENCE [LARGE SCALE GENOMIC DNA]</scope>
    <source>
        <strain evidence="1 2">DSM 5476</strain>
    </source>
</reference>
<protein>
    <submittedName>
        <fullName evidence="1">Uncharacterized protein</fullName>
    </submittedName>
</protein>
<sequence length="76" mass="8925">MTEAHDTYKSIYQNLIDAGCDESITEKCMLLVKEERIFDMLPILANHRKHLLDSVHKGQKQIDCLDYLIYSLKKQK</sequence>
<keyword evidence="2" id="KW-1185">Reference proteome</keyword>